<dbReference type="EMBL" id="ASPP01002297">
    <property type="protein sequence ID" value="ETO34764.1"/>
    <property type="molecule type" value="Genomic_DNA"/>
</dbReference>
<gene>
    <name evidence="2" type="ORF">RFI_02326</name>
</gene>
<evidence type="ECO:0000313" key="2">
    <source>
        <dbReference type="EMBL" id="ETO34764.1"/>
    </source>
</evidence>
<feature type="region of interest" description="Disordered" evidence="1">
    <location>
        <begin position="21"/>
        <end position="56"/>
    </location>
</feature>
<name>X6P9L8_RETFI</name>
<dbReference type="Proteomes" id="UP000023152">
    <property type="component" value="Unassembled WGS sequence"/>
</dbReference>
<sequence length="210" mass="24267">DFEKQSITKLDMTQFGTKLKSSSFSELSSVGKMSDTENGQTEEKPQVDVQHKQHDDTLSKHGNYLGLGVVDDKLYYRKEVPKHWELQIEILFWRVLQKHKANEENLFWKSSALIMISLVINVHSSLQAVQTTLDEVNLTRLKKKKEKNNDNRSQRRYICVSYKDEKVMGPVNKDSDRLVGGMQHGEDQGNNPTELRTLIRLCGDVMEEEK</sequence>
<organism evidence="2 3">
    <name type="scientific">Reticulomyxa filosa</name>
    <dbReference type="NCBI Taxonomy" id="46433"/>
    <lineage>
        <taxon>Eukaryota</taxon>
        <taxon>Sar</taxon>
        <taxon>Rhizaria</taxon>
        <taxon>Retaria</taxon>
        <taxon>Foraminifera</taxon>
        <taxon>Monothalamids</taxon>
        <taxon>Reticulomyxidae</taxon>
        <taxon>Reticulomyxa</taxon>
    </lineage>
</organism>
<comment type="caution">
    <text evidence="2">The sequence shown here is derived from an EMBL/GenBank/DDBJ whole genome shotgun (WGS) entry which is preliminary data.</text>
</comment>
<reference evidence="2 3" key="1">
    <citation type="journal article" date="2013" name="Curr. Biol.">
        <title>The Genome of the Foraminiferan Reticulomyxa filosa.</title>
        <authorList>
            <person name="Glockner G."/>
            <person name="Hulsmann N."/>
            <person name="Schleicher M."/>
            <person name="Noegel A.A."/>
            <person name="Eichinger L."/>
            <person name="Gallinger C."/>
            <person name="Pawlowski J."/>
            <person name="Sierra R."/>
            <person name="Euteneuer U."/>
            <person name="Pillet L."/>
            <person name="Moustafa A."/>
            <person name="Platzer M."/>
            <person name="Groth M."/>
            <person name="Szafranski K."/>
            <person name="Schliwa M."/>
        </authorList>
    </citation>
    <scope>NUCLEOTIDE SEQUENCE [LARGE SCALE GENOMIC DNA]</scope>
</reference>
<evidence type="ECO:0000313" key="3">
    <source>
        <dbReference type="Proteomes" id="UP000023152"/>
    </source>
</evidence>
<proteinExistence type="predicted"/>
<dbReference type="AlphaFoldDB" id="X6P9L8"/>
<dbReference type="OrthoDB" id="418349at2759"/>
<feature type="compositionally biased region" description="Basic and acidic residues" evidence="1">
    <location>
        <begin position="41"/>
        <end position="56"/>
    </location>
</feature>
<protein>
    <submittedName>
        <fullName evidence="2">Uncharacterized protein</fullName>
    </submittedName>
</protein>
<accession>X6P9L8</accession>
<keyword evidence="3" id="KW-1185">Reference proteome</keyword>
<feature type="non-terminal residue" evidence="2">
    <location>
        <position position="1"/>
    </location>
</feature>
<evidence type="ECO:0000256" key="1">
    <source>
        <dbReference type="SAM" id="MobiDB-lite"/>
    </source>
</evidence>